<dbReference type="EMBL" id="NKXS01002458">
    <property type="protein sequence ID" value="PIN13526.1"/>
    <property type="molecule type" value="Genomic_DNA"/>
</dbReference>
<accession>A0A2G9H7N1</accession>
<dbReference type="STRING" id="429701.A0A2G9H7N1"/>
<organism evidence="3 4">
    <name type="scientific">Handroanthus impetiginosus</name>
    <dbReference type="NCBI Taxonomy" id="429701"/>
    <lineage>
        <taxon>Eukaryota</taxon>
        <taxon>Viridiplantae</taxon>
        <taxon>Streptophyta</taxon>
        <taxon>Embryophyta</taxon>
        <taxon>Tracheophyta</taxon>
        <taxon>Spermatophyta</taxon>
        <taxon>Magnoliopsida</taxon>
        <taxon>eudicotyledons</taxon>
        <taxon>Gunneridae</taxon>
        <taxon>Pentapetalae</taxon>
        <taxon>asterids</taxon>
        <taxon>lamiids</taxon>
        <taxon>Lamiales</taxon>
        <taxon>Bignoniaceae</taxon>
        <taxon>Crescentiina</taxon>
        <taxon>Tabebuia alliance</taxon>
        <taxon>Handroanthus</taxon>
    </lineage>
</organism>
<dbReference type="Proteomes" id="UP000231279">
    <property type="component" value="Unassembled WGS sequence"/>
</dbReference>
<evidence type="ECO:0000256" key="1">
    <source>
        <dbReference type="ARBA" id="ARBA00022679"/>
    </source>
</evidence>
<reference evidence="4" key="1">
    <citation type="journal article" date="2018" name="Gigascience">
        <title>Genome assembly of the Pink Ipe (Handroanthus impetiginosus, Bignoniaceae), a highly valued, ecologically keystone Neotropical timber forest tree.</title>
        <authorList>
            <person name="Silva-Junior O.B."/>
            <person name="Grattapaglia D."/>
            <person name="Novaes E."/>
            <person name="Collevatti R.G."/>
        </authorList>
    </citation>
    <scope>NUCLEOTIDE SEQUENCE [LARGE SCALE GENOMIC DNA]</scope>
    <source>
        <strain evidence="4">cv. UFG-1</strain>
    </source>
</reference>
<dbReference type="InterPro" id="IPR051504">
    <property type="entry name" value="Plant_metabolite_acyltrans"/>
</dbReference>
<dbReference type="OrthoDB" id="1862401at2759"/>
<dbReference type="Pfam" id="PF02458">
    <property type="entry name" value="Transferase"/>
    <property type="match status" value="1"/>
</dbReference>
<evidence type="ECO:0000256" key="2">
    <source>
        <dbReference type="ARBA" id="ARBA00023315"/>
    </source>
</evidence>
<dbReference type="PANTHER" id="PTHR31625">
    <property type="match status" value="1"/>
</dbReference>
<dbReference type="GO" id="GO:0033810">
    <property type="term" value="F:anthocyanin 5-O-glucoside 6'''-O-malonyltransferase activity"/>
    <property type="evidence" value="ECO:0007669"/>
    <property type="project" value="UniProtKB-EC"/>
</dbReference>
<proteinExistence type="predicted"/>
<evidence type="ECO:0000313" key="3">
    <source>
        <dbReference type="EMBL" id="PIN13526.1"/>
    </source>
</evidence>
<keyword evidence="4" id="KW-1185">Reference proteome</keyword>
<gene>
    <name evidence="3" type="ORF">CDL12_13850</name>
</gene>
<evidence type="ECO:0000313" key="4">
    <source>
        <dbReference type="Proteomes" id="UP000231279"/>
    </source>
</evidence>
<name>A0A2G9H7N1_9LAMI</name>
<comment type="caution">
    <text evidence="3">The sequence shown here is derived from an EMBL/GenBank/DDBJ whole genome shotgun (WGS) entry which is preliminary data.</text>
</comment>
<dbReference type="InterPro" id="IPR023213">
    <property type="entry name" value="CAT-like_dom_sf"/>
</dbReference>
<sequence>MEMKLEHCQIHPSPCTAQQELSLPLTHFDIPFLVSGPTQRLIFFDFPCSKSNFLDIIVPDLKKSLATTLAHFLPLAGNIILQLNSCNRPVNRYTSGDSVSLTIAQCGLDFDYLTGNHQRVSDEFYACVPQLGPARRSPNLIILPVMALQITLFPRQGICLGLTNHHAGGDESSIINFVKVWASINGSGAAAGEEVNDDELEYFPFAAECRNL</sequence>
<keyword evidence="1 3" id="KW-0808">Transferase</keyword>
<dbReference type="AlphaFoldDB" id="A0A2G9H7N1"/>
<protein>
    <submittedName>
        <fullName evidence="3">Anthocyanin 5-O-glucoside 6'''-O-malonyltransferase</fullName>
        <ecNumber evidence="3">2.3.1.172</ecNumber>
    </submittedName>
</protein>
<dbReference type="Gene3D" id="3.30.559.10">
    <property type="entry name" value="Chloramphenicol acetyltransferase-like domain"/>
    <property type="match status" value="1"/>
</dbReference>
<dbReference type="EC" id="2.3.1.172" evidence="3"/>
<keyword evidence="2 3" id="KW-0012">Acyltransferase</keyword>